<comment type="caution">
    <text evidence="1">The sequence shown here is derived from an EMBL/GenBank/DDBJ whole genome shotgun (WGS) entry which is preliminary data.</text>
</comment>
<dbReference type="Proteomes" id="UP001211173">
    <property type="component" value="Unassembled WGS sequence"/>
</dbReference>
<evidence type="ECO:0000313" key="1">
    <source>
        <dbReference type="EMBL" id="MDB7933371.1"/>
    </source>
</evidence>
<dbReference type="AlphaFoldDB" id="A0AAW6CGM8"/>
<organism evidence="1 2">
    <name type="scientific">Flavonifractor plautii</name>
    <name type="common">Fusobacterium plautii</name>
    <dbReference type="NCBI Taxonomy" id="292800"/>
    <lineage>
        <taxon>Bacteria</taxon>
        <taxon>Bacillati</taxon>
        <taxon>Bacillota</taxon>
        <taxon>Clostridia</taxon>
        <taxon>Eubacteriales</taxon>
        <taxon>Oscillospiraceae</taxon>
        <taxon>Flavonifractor</taxon>
    </lineage>
</organism>
<sequence>MLYRTLKRMIERGQTEGIETKLDIFYAADKISESEYQELLGMLSPKA</sequence>
<gene>
    <name evidence="1" type="ORF">PNE06_09820</name>
</gene>
<protein>
    <recommendedName>
        <fullName evidence="3">XkdX family protein</fullName>
    </recommendedName>
</protein>
<reference evidence="1" key="1">
    <citation type="submission" date="2023-01" db="EMBL/GenBank/DDBJ databases">
        <title>Human gut microbiome strain richness.</title>
        <authorList>
            <person name="Chen-Liaw A."/>
        </authorList>
    </citation>
    <scope>NUCLEOTIDE SEQUENCE</scope>
    <source>
        <strain evidence="1">1001287st1_F4_1001285I_161205</strain>
    </source>
</reference>
<proteinExistence type="predicted"/>
<evidence type="ECO:0008006" key="3">
    <source>
        <dbReference type="Google" id="ProtNLM"/>
    </source>
</evidence>
<accession>A0AAW6CGM8</accession>
<dbReference type="RefSeq" id="WP_172592644.1">
    <property type="nucleotide sequence ID" value="NZ_JADMSX010000014.1"/>
</dbReference>
<evidence type="ECO:0000313" key="2">
    <source>
        <dbReference type="Proteomes" id="UP001211173"/>
    </source>
</evidence>
<name>A0AAW6CGM8_FLAPL</name>
<dbReference type="EMBL" id="JAQLWV010000012">
    <property type="protein sequence ID" value="MDB7933371.1"/>
    <property type="molecule type" value="Genomic_DNA"/>
</dbReference>